<proteinExistence type="predicted"/>
<evidence type="ECO:0000313" key="1">
    <source>
        <dbReference type="EMBL" id="KAJ8127158.1"/>
    </source>
</evidence>
<name>A0ACC2JI07_9PEZI</name>
<gene>
    <name evidence="1" type="ORF">O1611_g6480</name>
</gene>
<reference evidence="1" key="1">
    <citation type="submission" date="2022-12" db="EMBL/GenBank/DDBJ databases">
        <title>Genome Sequence of Lasiodiplodia mahajangana.</title>
        <authorList>
            <person name="Buettner E."/>
        </authorList>
    </citation>
    <scope>NUCLEOTIDE SEQUENCE</scope>
    <source>
        <strain evidence="1">VT137</strain>
    </source>
</reference>
<comment type="caution">
    <text evidence="1">The sequence shown here is derived from an EMBL/GenBank/DDBJ whole genome shotgun (WGS) entry which is preliminary data.</text>
</comment>
<sequence>MSAVLNASALLKAPEVSQADIDSFHAAHFSSDAVGLFESQFLRHNHADNYEASYYQYGEEREEEGEEDDGLGYYPDGVKRTLTDDQIAIFRHSELEAMRRAERMALKPEQTRNAESGTGTPSEGAMHTPTGNTDSLPNSDAVDDVAEGSEDGEIETEKPVLTKAELRRQKKLRARQRRRENHKFQPEKKPDLRKRTWDVVEAGMDSLYYDDAGMSQGHGSASTTQRKQISYDD</sequence>
<dbReference type="EMBL" id="JAPUUL010001536">
    <property type="protein sequence ID" value="KAJ8127158.1"/>
    <property type="molecule type" value="Genomic_DNA"/>
</dbReference>
<keyword evidence="2" id="KW-1185">Reference proteome</keyword>
<dbReference type="Proteomes" id="UP001153332">
    <property type="component" value="Unassembled WGS sequence"/>
</dbReference>
<evidence type="ECO:0000313" key="2">
    <source>
        <dbReference type="Proteomes" id="UP001153332"/>
    </source>
</evidence>
<accession>A0ACC2JI07</accession>
<protein>
    <submittedName>
        <fullName evidence="1">Uncharacterized protein</fullName>
    </submittedName>
</protein>
<organism evidence="1 2">
    <name type="scientific">Lasiodiplodia mahajangana</name>
    <dbReference type="NCBI Taxonomy" id="1108764"/>
    <lineage>
        <taxon>Eukaryota</taxon>
        <taxon>Fungi</taxon>
        <taxon>Dikarya</taxon>
        <taxon>Ascomycota</taxon>
        <taxon>Pezizomycotina</taxon>
        <taxon>Dothideomycetes</taxon>
        <taxon>Dothideomycetes incertae sedis</taxon>
        <taxon>Botryosphaeriales</taxon>
        <taxon>Botryosphaeriaceae</taxon>
        <taxon>Lasiodiplodia</taxon>
    </lineage>
</organism>